<dbReference type="InterPro" id="IPR021951">
    <property type="entry name" value="DUF3567"/>
</dbReference>
<accession>A0A916MYV9</accession>
<evidence type="ECO:0000313" key="2">
    <source>
        <dbReference type="Proteomes" id="UP000742786"/>
    </source>
</evidence>
<evidence type="ECO:0000313" key="1">
    <source>
        <dbReference type="EMBL" id="CAG4882274.1"/>
    </source>
</evidence>
<evidence type="ECO:0008006" key="3">
    <source>
        <dbReference type="Google" id="ProtNLM"/>
    </source>
</evidence>
<comment type="caution">
    <text evidence="1">The sequence shown here is derived from an EMBL/GenBank/DDBJ whole genome shotgun (WGS) entry which is preliminary data.</text>
</comment>
<dbReference type="Pfam" id="PF12091">
    <property type="entry name" value="DUF3567"/>
    <property type="match status" value="1"/>
</dbReference>
<dbReference type="RefSeq" id="WP_220634363.1">
    <property type="nucleotide sequence ID" value="NZ_CAJQUM010000001.1"/>
</dbReference>
<reference evidence="1" key="1">
    <citation type="submission" date="2021-04" db="EMBL/GenBank/DDBJ databases">
        <authorList>
            <person name="Hornung B."/>
        </authorList>
    </citation>
    <scope>NUCLEOTIDE SEQUENCE</scope>
    <source>
        <strain evidence="1">G5G6</strain>
    </source>
</reference>
<proteinExistence type="predicted"/>
<sequence length="77" mass="8971">MNVLFNNPLLYVIDYPGHAALEILDKRNGRMGLLRGSTADRMRGEFSQFLTQEHDQEEFEDFIDSYEAILDHSVSRH</sequence>
<dbReference type="AlphaFoldDB" id="A0A916MYV9"/>
<dbReference type="Proteomes" id="UP000742786">
    <property type="component" value="Unassembled WGS sequence"/>
</dbReference>
<keyword evidence="2" id="KW-1185">Reference proteome</keyword>
<dbReference type="EMBL" id="CAJQUM010000001">
    <property type="protein sequence ID" value="CAG4882274.1"/>
    <property type="molecule type" value="Genomic_DNA"/>
</dbReference>
<organism evidence="1 2">
    <name type="scientific">Georgfuchsia toluolica</name>
    <dbReference type="NCBI Taxonomy" id="424218"/>
    <lineage>
        <taxon>Bacteria</taxon>
        <taxon>Pseudomonadati</taxon>
        <taxon>Pseudomonadota</taxon>
        <taxon>Betaproteobacteria</taxon>
        <taxon>Nitrosomonadales</taxon>
        <taxon>Sterolibacteriaceae</taxon>
        <taxon>Georgfuchsia</taxon>
    </lineage>
</organism>
<name>A0A916MYV9_9PROT</name>
<protein>
    <recommendedName>
        <fullName evidence="3">DUF3567 domain-containing protein</fullName>
    </recommendedName>
</protein>
<gene>
    <name evidence="1" type="ORF">GTOL_10156</name>
</gene>